<evidence type="ECO:0000313" key="2">
    <source>
        <dbReference type="EMBL" id="VEL13386.1"/>
    </source>
</evidence>
<gene>
    <name evidence="2" type="ORF">PXEA_LOCUS6826</name>
</gene>
<feature type="region of interest" description="Disordered" evidence="1">
    <location>
        <begin position="94"/>
        <end position="118"/>
    </location>
</feature>
<dbReference type="Proteomes" id="UP000784294">
    <property type="component" value="Unassembled WGS sequence"/>
</dbReference>
<proteinExistence type="predicted"/>
<sequence length="453" mass="50537">MTLPQEQGKFGMRCDVERSDTPFRELDFPSNKPESSHDPQAQFVSRGVPWPESSANKPIQSMPYTVLHSQFYEQNHCLQQEQTKEILRPLSHQCKKEQDKSLPDLSSSGFKDSGQKNYPSSFHTLDTSENLEMNCPACLTPLILSIDSTNPLMRMLQIRACLRPCDDETFTPSTNTHKAEKYVISSGHACDPITEFRSEKSYKSEKPKGVDSTWIQSANHSECNTIGSGRCAPYTQCEWEINKLNSSMDTTSSPATTAAVTNIPDNAAIIANSTISTRGALDASNLELAHDRSAPVSVVNKVLTPPAVLDRRLRMELVNGAGHSLQMAGTAVTEIIAQAADCEGSSQASRDDMLETDSLTEHKETKEEFNSDEKDKEEKEDAVFKDEKCQNDAGLRNIQRNLEIKGKNEEAGEVESNTIIAKRQILRGQLKKREISCNIDQYLVDKEEYPRDP</sequence>
<evidence type="ECO:0000256" key="1">
    <source>
        <dbReference type="SAM" id="MobiDB-lite"/>
    </source>
</evidence>
<feature type="compositionally biased region" description="Polar residues" evidence="1">
    <location>
        <begin position="104"/>
        <end position="118"/>
    </location>
</feature>
<reference evidence="2" key="1">
    <citation type="submission" date="2018-11" db="EMBL/GenBank/DDBJ databases">
        <authorList>
            <consortium name="Pathogen Informatics"/>
        </authorList>
    </citation>
    <scope>NUCLEOTIDE SEQUENCE</scope>
</reference>
<dbReference type="AlphaFoldDB" id="A0A448WJN1"/>
<protein>
    <submittedName>
        <fullName evidence="2">Uncharacterized protein</fullName>
    </submittedName>
</protein>
<accession>A0A448WJN1</accession>
<feature type="compositionally biased region" description="Basic and acidic residues" evidence="1">
    <location>
        <begin position="349"/>
        <end position="385"/>
    </location>
</feature>
<organism evidence="2 3">
    <name type="scientific">Protopolystoma xenopodis</name>
    <dbReference type="NCBI Taxonomy" id="117903"/>
    <lineage>
        <taxon>Eukaryota</taxon>
        <taxon>Metazoa</taxon>
        <taxon>Spiralia</taxon>
        <taxon>Lophotrochozoa</taxon>
        <taxon>Platyhelminthes</taxon>
        <taxon>Monogenea</taxon>
        <taxon>Polyopisthocotylea</taxon>
        <taxon>Polystomatidea</taxon>
        <taxon>Polystomatidae</taxon>
        <taxon>Protopolystoma</taxon>
    </lineage>
</organism>
<comment type="caution">
    <text evidence="2">The sequence shown here is derived from an EMBL/GenBank/DDBJ whole genome shotgun (WGS) entry which is preliminary data.</text>
</comment>
<evidence type="ECO:0000313" key="3">
    <source>
        <dbReference type="Proteomes" id="UP000784294"/>
    </source>
</evidence>
<feature type="region of interest" description="Disordered" evidence="1">
    <location>
        <begin position="343"/>
        <end position="385"/>
    </location>
</feature>
<keyword evidence="3" id="KW-1185">Reference proteome</keyword>
<dbReference type="EMBL" id="CAAALY010017622">
    <property type="protein sequence ID" value="VEL13386.1"/>
    <property type="molecule type" value="Genomic_DNA"/>
</dbReference>
<name>A0A448WJN1_9PLAT</name>
<feature type="compositionally biased region" description="Basic and acidic residues" evidence="1">
    <location>
        <begin position="12"/>
        <end position="27"/>
    </location>
</feature>
<feature type="region of interest" description="Disordered" evidence="1">
    <location>
        <begin position="1"/>
        <end position="52"/>
    </location>
</feature>